<dbReference type="InterPro" id="IPR015943">
    <property type="entry name" value="WD40/YVTN_repeat-like_dom_sf"/>
</dbReference>
<comment type="caution">
    <text evidence="1">The sequence shown here is derived from an EMBL/GenBank/DDBJ whole genome shotgun (WGS) entry which is preliminary data.</text>
</comment>
<dbReference type="EMBL" id="BAAARY010000001">
    <property type="protein sequence ID" value="GAA2511232.1"/>
    <property type="molecule type" value="Genomic_DNA"/>
</dbReference>
<accession>A0ABP6A650</accession>
<protein>
    <submittedName>
        <fullName evidence="1">Uncharacterized protein</fullName>
    </submittedName>
</protein>
<dbReference type="Proteomes" id="UP001499978">
    <property type="component" value="Unassembled WGS sequence"/>
</dbReference>
<evidence type="ECO:0000313" key="2">
    <source>
        <dbReference type="Proteomes" id="UP001499978"/>
    </source>
</evidence>
<proteinExistence type="predicted"/>
<evidence type="ECO:0000313" key="1">
    <source>
        <dbReference type="EMBL" id="GAA2511232.1"/>
    </source>
</evidence>
<gene>
    <name evidence="1" type="ORF">GCM10010201_02630</name>
</gene>
<sequence length="116" mass="12197">MIDLEPGSATYGVAAAPDGGIWFTAPGLNQIGRVTAAGDLALVGPMVPDARQRVIQIDAVPQRDVVQSKAERVGGWRNPAGRSSCVDREPAISRLLASPPRWVMTGGCASCPWARC</sequence>
<dbReference type="Gene3D" id="2.130.10.10">
    <property type="entry name" value="YVTN repeat-like/Quinoprotein amine dehydrogenase"/>
    <property type="match status" value="1"/>
</dbReference>
<dbReference type="RefSeq" id="WP_344166921.1">
    <property type="nucleotide sequence ID" value="NZ_BAAARY010000001.1"/>
</dbReference>
<name>A0ABP6A650_9ACTN</name>
<keyword evidence="2" id="KW-1185">Reference proteome</keyword>
<reference evidence="2" key="1">
    <citation type="journal article" date="2019" name="Int. J. Syst. Evol. Microbiol.">
        <title>The Global Catalogue of Microorganisms (GCM) 10K type strain sequencing project: providing services to taxonomists for standard genome sequencing and annotation.</title>
        <authorList>
            <consortium name="The Broad Institute Genomics Platform"/>
            <consortium name="The Broad Institute Genome Sequencing Center for Infectious Disease"/>
            <person name="Wu L."/>
            <person name="Ma J."/>
        </authorList>
    </citation>
    <scope>NUCLEOTIDE SEQUENCE [LARGE SCALE GENOMIC DNA]</scope>
    <source>
        <strain evidence="2">JCM 3367</strain>
    </source>
</reference>
<organism evidence="1 2">
    <name type="scientific">Pilimelia columellifera subsp. columellifera</name>
    <dbReference type="NCBI Taxonomy" id="706583"/>
    <lineage>
        <taxon>Bacteria</taxon>
        <taxon>Bacillati</taxon>
        <taxon>Actinomycetota</taxon>
        <taxon>Actinomycetes</taxon>
        <taxon>Micromonosporales</taxon>
        <taxon>Micromonosporaceae</taxon>
        <taxon>Pilimelia</taxon>
    </lineage>
</organism>